<feature type="transmembrane region" description="Helical" evidence="9">
    <location>
        <begin position="335"/>
        <end position="355"/>
    </location>
</feature>
<dbReference type="GO" id="GO:0046872">
    <property type="term" value="F:metal ion binding"/>
    <property type="evidence" value="ECO:0007669"/>
    <property type="project" value="UniProtKB-KW"/>
</dbReference>
<evidence type="ECO:0000313" key="10">
    <source>
        <dbReference type="EMBL" id="CAH1785613.1"/>
    </source>
</evidence>
<keyword evidence="6" id="KW-0915">Sodium</keyword>
<evidence type="ECO:0000256" key="5">
    <source>
        <dbReference type="ARBA" id="ARBA00023136"/>
    </source>
</evidence>
<dbReference type="InterPro" id="IPR000175">
    <property type="entry name" value="Na/ntran_symport"/>
</dbReference>
<dbReference type="OrthoDB" id="6581954at2759"/>
<evidence type="ECO:0000256" key="3">
    <source>
        <dbReference type="ARBA" id="ARBA00022692"/>
    </source>
</evidence>
<comment type="caution">
    <text evidence="10">The sequence shown here is derived from an EMBL/GenBank/DDBJ whole genome shotgun (WGS) entry which is preliminary data.</text>
</comment>
<feature type="transmembrane region" description="Helical" evidence="9">
    <location>
        <begin position="633"/>
        <end position="654"/>
    </location>
</feature>
<reference evidence="10" key="1">
    <citation type="submission" date="2022-03" db="EMBL/GenBank/DDBJ databases">
        <authorList>
            <person name="Martin C."/>
        </authorList>
    </citation>
    <scope>NUCLEOTIDE SEQUENCE</scope>
</reference>
<feature type="transmembrane region" description="Helical" evidence="9">
    <location>
        <begin position="418"/>
        <end position="439"/>
    </location>
</feature>
<keyword evidence="5 9" id="KW-0472">Membrane</keyword>
<proteinExistence type="inferred from homology"/>
<keyword evidence="8" id="KW-0769">Symport</keyword>
<feature type="transmembrane region" description="Helical" evidence="9">
    <location>
        <begin position="590"/>
        <end position="613"/>
    </location>
</feature>
<feature type="binding site" evidence="6">
    <location>
        <position position="489"/>
    </location>
    <ligand>
        <name>Na(+)</name>
        <dbReference type="ChEBI" id="CHEBI:29101"/>
        <label>1</label>
    </ligand>
</feature>
<evidence type="ECO:0000256" key="4">
    <source>
        <dbReference type="ARBA" id="ARBA00022989"/>
    </source>
</evidence>
<dbReference type="Proteomes" id="UP000749559">
    <property type="component" value="Unassembled WGS sequence"/>
</dbReference>
<evidence type="ECO:0000256" key="7">
    <source>
        <dbReference type="PIRSR" id="PIRSR600175-2"/>
    </source>
</evidence>
<dbReference type="PANTHER" id="PTHR11616:SF240">
    <property type="entry name" value="BLOATED TUBULES, ISOFORM B-RELATED"/>
    <property type="match status" value="1"/>
</dbReference>
<evidence type="ECO:0000256" key="1">
    <source>
        <dbReference type="ARBA" id="ARBA00004141"/>
    </source>
</evidence>
<comment type="similarity">
    <text evidence="8">Belongs to the sodium:neurotransmitter symporter (SNF) (TC 2.A.22) family.</text>
</comment>
<dbReference type="EMBL" id="CAIIXF020000006">
    <property type="protein sequence ID" value="CAH1785613.1"/>
    <property type="molecule type" value="Genomic_DNA"/>
</dbReference>
<feature type="binding site" evidence="6">
    <location>
        <position position="424"/>
    </location>
    <ligand>
        <name>Na(+)</name>
        <dbReference type="ChEBI" id="CHEBI:29101"/>
        <label>1</label>
    </ligand>
</feature>
<feature type="binding site" evidence="6">
    <location>
        <position position="492"/>
    </location>
    <ligand>
        <name>Na(+)</name>
        <dbReference type="ChEBI" id="CHEBI:29101"/>
        <label>1</label>
    </ligand>
</feature>
<feature type="binding site" evidence="6">
    <location>
        <position position="493"/>
    </location>
    <ligand>
        <name>Na(+)</name>
        <dbReference type="ChEBI" id="CHEBI:29101"/>
        <label>1</label>
    </ligand>
</feature>
<feature type="binding site" evidence="6">
    <location>
        <position position="119"/>
    </location>
    <ligand>
        <name>Na(+)</name>
        <dbReference type="ChEBI" id="CHEBI:29101"/>
        <label>1</label>
    </ligand>
</feature>
<keyword evidence="7" id="KW-1015">Disulfide bond</keyword>
<keyword evidence="4 9" id="KW-1133">Transmembrane helix</keyword>
<feature type="transmembrane region" description="Helical" evidence="9">
    <location>
        <begin position="519"/>
        <end position="543"/>
    </location>
</feature>
<feature type="transmembrane region" description="Helical" evidence="9">
    <location>
        <begin position="549"/>
        <end position="570"/>
    </location>
</feature>
<dbReference type="PROSITE" id="PS50267">
    <property type="entry name" value="NA_NEUROTRAN_SYMP_3"/>
    <property type="match status" value="1"/>
</dbReference>
<dbReference type="PRINTS" id="PR00176">
    <property type="entry name" value="NANEUSMPORT"/>
</dbReference>
<feature type="transmembrane region" description="Helical" evidence="9">
    <location>
        <begin position="477"/>
        <end position="498"/>
    </location>
</feature>
<feature type="disulfide bond" evidence="7">
    <location>
        <begin position="224"/>
        <end position="233"/>
    </location>
</feature>
<dbReference type="SUPFAM" id="SSF161070">
    <property type="entry name" value="SNF-like"/>
    <property type="match status" value="1"/>
</dbReference>
<comment type="subcellular location">
    <subcellularLocation>
        <location evidence="1">Membrane</location>
        <topology evidence="1">Multi-pass membrane protein</topology>
    </subcellularLocation>
</comment>
<keyword evidence="3 8" id="KW-0812">Transmembrane</keyword>
<dbReference type="AlphaFoldDB" id="A0A8S4P1Q6"/>
<name>A0A8S4P1Q6_OWEFU</name>
<dbReference type="InterPro" id="IPR037272">
    <property type="entry name" value="SNS_sf"/>
</dbReference>
<protein>
    <recommendedName>
        <fullName evidence="8">Transporter</fullName>
    </recommendedName>
</protein>
<accession>A0A8S4P1Q6</accession>
<organism evidence="10 11">
    <name type="scientific">Owenia fusiformis</name>
    <name type="common">Polychaete worm</name>
    <dbReference type="NCBI Taxonomy" id="6347"/>
    <lineage>
        <taxon>Eukaryota</taxon>
        <taxon>Metazoa</taxon>
        <taxon>Spiralia</taxon>
        <taxon>Lophotrochozoa</taxon>
        <taxon>Annelida</taxon>
        <taxon>Polychaeta</taxon>
        <taxon>Sedentaria</taxon>
        <taxon>Canalipalpata</taxon>
        <taxon>Sabellida</taxon>
        <taxon>Oweniida</taxon>
        <taxon>Oweniidae</taxon>
        <taxon>Owenia</taxon>
    </lineage>
</organism>
<keyword evidence="11" id="KW-1185">Reference proteome</keyword>
<dbReference type="Pfam" id="PF00209">
    <property type="entry name" value="SNF"/>
    <property type="match status" value="1"/>
</dbReference>
<dbReference type="PROSITE" id="PS00754">
    <property type="entry name" value="NA_NEUROTRAN_SYMP_2"/>
    <property type="match status" value="1"/>
</dbReference>
<feature type="transmembrane region" description="Helical" evidence="9">
    <location>
        <begin position="185"/>
        <end position="212"/>
    </location>
</feature>
<evidence type="ECO:0000256" key="8">
    <source>
        <dbReference type="RuleBase" id="RU003732"/>
    </source>
</evidence>
<dbReference type="PROSITE" id="PS00610">
    <property type="entry name" value="NA_NEUROTRAN_SYMP_1"/>
    <property type="match status" value="1"/>
</dbReference>
<dbReference type="GO" id="GO:0005886">
    <property type="term" value="C:plasma membrane"/>
    <property type="evidence" value="ECO:0007669"/>
    <property type="project" value="TreeGrafter"/>
</dbReference>
<evidence type="ECO:0000256" key="9">
    <source>
        <dbReference type="SAM" id="Phobius"/>
    </source>
</evidence>
<sequence length="742" mass="83496">MSNETINDLNSKDAENITLEQIDDLYNIDQDEDPPKSPGARSVRWSITSADDAQRISVDHPSTTRDEFSNRRSISNSSIQGGIHVSRSHHERLYSLGIDENVERGNWGSYWDFILACLGINVGLGNLWRFPYLCFTNGGAVFLIPYVIMLVFVGIPITFLELSIAQFSSSGPISVWRCVPLFKGIGVAISVAYAFLAIYYNMIMGWSIFYLFSSFTRYLPWMDCNNYWNTDACSVDQVKVNCNFTGLTQYDNGTCYNNSIQIGIWDYNIYNNVTAAMNITKVSPAQEFYNLFTLKISAGIDDIGTPQYHLVLSLLLSWFLVFVCMMKGIKTVGKVVYLTATLPYIILTIMLGFGATQKGALEGVQFYIYNTDWSKLGEAKVWKDAAGQVFFSLSLGGGGLIGLASYNRFHNNIFRDALIASIGNCITAFYAGFVVFIYLGVLANQLGVDVADVAAKGPDLVFVVYPNAFTVLPVPPLWSILFFLLLLSLGLDSVFGMLEAISTSLLDNFTKLRKYRPHVTFVLCCVLFLCGLPLTTNAGMYVLTLMDHFAVIWTFLICGFFECIAVAWFYGSSRFLKDINLMIDIPPGKIWWRICWTFICPAMVLFIIVFSSVRYTPVEYGKTYTYPDWATGIGWLLAGVSLMFIPITAVFKIITTKHGNIFQRIRYLCQPTMDWGPALVRHRQLVFVSNYVEDFVVNPKQQKKTLTSSNNLARLQGVDNLGYRRRKSSPANRQQSFDAIVE</sequence>
<evidence type="ECO:0000256" key="2">
    <source>
        <dbReference type="ARBA" id="ARBA00022448"/>
    </source>
</evidence>
<feature type="transmembrane region" description="Helical" evidence="9">
    <location>
        <begin position="140"/>
        <end position="164"/>
    </location>
</feature>
<dbReference type="GO" id="GO:0015375">
    <property type="term" value="F:glycine:sodium symporter activity"/>
    <property type="evidence" value="ECO:0007669"/>
    <property type="project" value="TreeGrafter"/>
</dbReference>
<keyword evidence="2 8" id="KW-0813">Transport</keyword>
<keyword evidence="6" id="KW-0479">Metal-binding</keyword>
<evidence type="ECO:0000313" key="11">
    <source>
        <dbReference type="Proteomes" id="UP000749559"/>
    </source>
</evidence>
<evidence type="ECO:0000256" key="6">
    <source>
        <dbReference type="PIRSR" id="PIRSR600175-1"/>
    </source>
</evidence>
<gene>
    <name evidence="10" type="ORF">OFUS_LOCUS11641</name>
</gene>
<feature type="transmembrane region" description="Helical" evidence="9">
    <location>
        <begin position="385"/>
        <end position="406"/>
    </location>
</feature>
<feature type="binding site" evidence="6">
    <location>
        <position position="122"/>
    </location>
    <ligand>
        <name>Na(+)</name>
        <dbReference type="ChEBI" id="CHEBI:29101"/>
        <label>1</label>
    </ligand>
</feature>
<dbReference type="PANTHER" id="PTHR11616">
    <property type="entry name" value="SODIUM/CHLORIDE DEPENDENT TRANSPORTER"/>
    <property type="match status" value="1"/>
</dbReference>
<feature type="binding site" evidence="6">
    <location>
        <position position="126"/>
    </location>
    <ligand>
        <name>Na(+)</name>
        <dbReference type="ChEBI" id="CHEBI:29101"/>
        <label>1</label>
    </ligand>
</feature>
<feature type="binding site" evidence="6">
    <location>
        <position position="392"/>
    </location>
    <ligand>
        <name>Na(+)</name>
        <dbReference type="ChEBI" id="CHEBI:29101"/>
        <label>1</label>
    </ligand>
</feature>